<dbReference type="Pfam" id="PF13474">
    <property type="entry name" value="SnoaL_3"/>
    <property type="match status" value="1"/>
</dbReference>
<organism evidence="2">
    <name type="scientific">Mantoniella antarctica</name>
    <dbReference type="NCBI Taxonomy" id="81844"/>
    <lineage>
        <taxon>Eukaryota</taxon>
        <taxon>Viridiplantae</taxon>
        <taxon>Chlorophyta</taxon>
        <taxon>Mamiellophyceae</taxon>
        <taxon>Mamiellales</taxon>
        <taxon>Mamiellaceae</taxon>
        <taxon>Mantoniella</taxon>
    </lineage>
</organism>
<reference evidence="2" key="1">
    <citation type="submission" date="2021-01" db="EMBL/GenBank/DDBJ databases">
        <authorList>
            <person name="Corre E."/>
            <person name="Pelletier E."/>
            <person name="Niang G."/>
            <person name="Scheremetjew M."/>
            <person name="Finn R."/>
            <person name="Kale V."/>
            <person name="Holt S."/>
            <person name="Cochrane G."/>
            <person name="Meng A."/>
            <person name="Brown T."/>
            <person name="Cohen L."/>
        </authorList>
    </citation>
    <scope>NUCLEOTIDE SEQUENCE</scope>
    <source>
        <strain evidence="2">SL-175</strain>
    </source>
</reference>
<gene>
    <name evidence="2" type="ORF">MANT1106_LOCUS14422</name>
</gene>
<proteinExistence type="predicted"/>
<dbReference type="Pfam" id="PF02151">
    <property type="entry name" value="UVR"/>
    <property type="match status" value="1"/>
</dbReference>
<dbReference type="Gene3D" id="3.10.450.50">
    <property type="match status" value="1"/>
</dbReference>
<dbReference type="SUPFAM" id="SSF54427">
    <property type="entry name" value="NTF2-like"/>
    <property type="match status" value="1"/>
</dbReference>
<dbReference type="PROSITE" id="PS50151">
    <property type="entry name" value="UVR"/>
    <property type="match status" value="1"/>
</dbReference>
<evidence type="ECO:0000313" key="2">
    <source>
        <dbReference type="EMBL" id="CAD8711735.1"/>
    </source>
</evidence>
<dbReference type="InterPro" id="IPR037401">
    <property type="entry name" value="SnoaL-like"/>
</dbReference>
<dbReference type="EMBL" id="HBFC01023952">
    <property type="protein sequence ID" value="CAD8711735.1"/>
    <property type="molecule type" value="Transcribed_RNA"/>
</dbReference>
<sequence>MSAVVLGLASRHAARPLPTTASSPAAMPLLRAVPSPVSAGVPALARSGSRCRAFALARPPRCIAAGFSSPRVTSGNFENGAKAARSGFSAQAARSRMGTPGMRRGYSNKGEGIVVAASAVDGDSGVDNADDGYGGTGPRIGDIQNSLDNAVAREDFTEAARLRDQLRVLKGNSAAAVTDANDRFYHAFRTSDAKGMRGVWGTGDHVQCLHPGAACISGSEQVMASWEIVFGSLPTGTGLDVSVEQLRVHASQGWGFVTCVEKVESDTGVGKLAATNVFEMQDGEWKIIHHHAHGVSR</sequence>
<dbReference type="PANTHER" id="PTHR34957:SF1">
    <property type="entry name" value="NUCLEAR TRANSPORT FACTOR 2 (NTF2) FAMILY PROTEIN"/>
    <property type="match status" value="1"/>
</dbReference>
<feature type="domain" description="UVR" evidence="1">
    <location>
        <begin position="137"/>
        <end position="172"/>
    </location>
</feature>
<dbReference type="AlphaFoldDB" id="A0A7S0SPH4"/>
<dbReference type="InterPro" id="IPR032710">
    <property type="entry name" value="NTF2-like_dom_sf"/>
</dbReference>
<protein>
    <recommendedName>
        <fullName evidence="1">UVR domain-containing protein</fullName>
    </recommendedName>
</protein>
<dbReference type="PANTHER" id="PTHR34957">
    <property type="entry name" value="NUCLEAR TRANSPORT FACTOR 2 (NTF2) FAMILY PROTEIN"/>
    <property type="match status" value="1"/>
</dbReference>
<evidence type="ECO:0000259" key="1">
    <source>
        <dbReference type="PROSITE" id="PS50151"/>
    </source>
</evidence>
<accession>A0A7S0SPH4</accession>
<dbReference type="InterPro" id="IPR001943">
    <property type="entry name" value="UVR_dom"/>
</dbReference>
<name>A0A7S0SPH4_9CHLO</name>